<name>A0A1H7FBW9_9FIRM</name>
<organism evidence="1 2">
    <name type="scientific">Pseudobutyrivibrio ruminis</name>
    <dbReference type="NCBI Taxonomy" id="46206"/>
    <lineage>
        <taxon>Bacteria</taxon>
        <taxon>Bacillati</taxon>
        <taxon>Bacillota</taxon>
        <taxon>Clostridia</taxon>
        <taxon>Lachnospirales</taxon>
        <taxon>Lachnospiraceae</taxon>
        <taxon>Pseudobutyrivibrio</taxon>
    </lineage>
</organism>
<dbReference type="EMBL" id="FNZX01000003">
    <property type="protein sequence ID" value="SEK22837.1"/>
    <property type="molecule type" value="Genomic_DNA"/>
</dbReference>
<sequence length="270" mass="31553">MTSYKQILKLLNARKVELDMIIETKKVELKNAPEGELRTAKCRNKIQYFKRHKGGDSNGEYIKYSEIDLARRLAQKEYDNHAIQAAEKEVKLLDSMKRLYDGRAIEHIGLKMVKAKMALVTPVEKSDEEYVAEWLAQEYELFDYYSEALTYENSKGIKMRSKSEVLISNILDELGIPYLYEKPLKLSKYKTVSPDFTLLDMRTRQEVYLEHLGMLDNMDYVEKNMNKIRAYEEAGIYIGSRLLISHEARNAQFNAKSVKGMLSEYFNKRI</sequence>
<protein>
    <submittedName>
        <fullName evidence="1">Uncharacterized protein</fullName>
    </submittedName>
</protein>
<reference evidence="2" key="1">
    <citation type="submission" date="2016-10" db="EMBL/GenBank/DDBJ databases">
        <authorList>
            <person name="Varghese N."/>
            <person name="Submissions S."/>
        </authorList>
    </citation>
    <scope>NUCLEOTIDE SEQUENCE [LARGE SCALE GENOMIC DNA]</scope>
    <source>
        <strain evidence="2">ACV-9</strain>
    </source>
</reference>
<accession>A0A1H7FBW9</accession>
<dbReference type="Proteomes" id="UP000182321">
    <property type="component" value="Unassembled WGS sequence"/>
</dbReference>
<dbReference type="AlphaFoldDB" id="A0A1H7FBW9"/>
<keyword evidence="2" id="KW-1185">Reference proteome</keyword>
<evidence type="ECO:0000313" key="1">
    <source>
        <dbReference type="EMBL" id="SEK22837.1"/>
    </source>
</evidence>
<evidence type="ECO:0000313" key="2">
    <source>
        <dbReference type="Proteomes" id="UP000182321"/>
    </source>
</evidence>
<gene>
    <name evidence="1" type="ORF">SAMN02910377_00388</name>
</gene>
<proteinExistence type="predicted"/>